<dbReference type="AlphaFoldDB" id="G0U5Z8"/>
<sequence length="217" mass="24182">MKLLKFVSADAPDVSATSLELSLRKQRVSVSARRVGEGSDAGSVAGRSHGEQSVAKTWRLTSCGQTLDGCYWLLDDNNEPVGPIREVLLATRDDNDDASGPKGITDDHVKGIDFRNKVGRRIQKSREDYGNTYKTSARYATAMVDAGKQTSKREERLMQERKRVAEAIENGEDPSLKVSKKEREKGRDSERERGAVRESKREGGDSYTSRSDRKSER</sequence>
<gene>
    <name evidence="2" type="ORF">TVY486_1003520</name>
</gene>
<evidence type="ECO:0000313" key="2">
    <source>
        <dbReference type="EMBL" id="CCC51299.1"/>
    </source>
</evidence>
<feature type="compositionally biased region" description="Basic and acidic residues" evidence="1">
    <location>
        <begin position="179"/>
        <end position="217"/>
    </location>
</feature>
<feature type="region of interest" description="Disordered" evidence="1">
    <location>
        <begin position="165"/>
        <end position="217"/>
    </location>
</feature>
<evidence type="ECO:0000256" key="1">
    <source>
        <dbReference type="SAM" id="MobiDB-lite"/>
    </source>
</evidence>
<organism evidence="2">
    <name type="scientific">Trypanosoma vivax (strain Y486)</name>
    <dbReference type="NCBI Taxonomy" id="1055687"/>
    <lineage>
        <taxon>Eukaryota</taxon>
        <taxon>Discoba</taxon>
        <taxon>Euglenozoa</taxon>
        <taxon>Kinetoplastea</taxon>
        <taxon>Metakinetoplastina</taxon>
        <taxon>Trypanosomatida</taxon>
        <taxon>Trypanosomatidae</taxon>
        <taxon>Trypanosoma</taxon>
        <taxon>Duttonella</taxon>
    </lineage>
</organism>
<dbReference type="EMBL" id="HE573026">
    <property type="protein sequence ID" value="CCC51299.1"/>
    <property type="molecule type" value="Genomic_DNA"/>
</dbReference>
<accession>G0U5Z8</accession>
<proteinExistence type="predicted"/>
<protein>
    <submittedName>
        <fullName evidence="2">Uncharacterized protein</fullName>
    </submittedName>
</protein>
<name>G0U5Z8_TRYVY</name>
<dbReference type="OMA" id="GCYWLLD"/>
<dbReference type="VEuPathDB" id="TriTrypDB:TvY486_1003520"/>
<reference evidence="2" key="1">
    <citation type="journal article" date="2012" name="Proc. Natl. Acad. Sci. U.S.A.">
        <title>Antigenic diversity is generated by distinct evolutionary mechanisms in African trypanosome species.</title>
        <authorList>
            <person name="Jackson A.P."/>
            <person name="Berry A."/>
            <person name="Aslett M."/>
            <person name="Allison H.C."/>
            <person name="Burton P."/>
            <person name="Vavrova-Anderson J."/>
            <person name="Brown R."/>
            <person name="Browne H."/>
            <person name="Corton N."/>
            <person name="Hauser H."/>
            <person name="Gamble J."/>
            <person name="Gilderthorp R."/>
            <person name="Marcello L."/>
            <person name="McQuillan J."/>
            <person name="Otto T.D."/>
            <person name="Quail M.A."/>
            <person name="Sanders M.J."/>
            <person name="van Tonder A."/>
            <person name="Ginger M.L."/>
            <person name="Field M.C."/>
            <person name="Barry J.D."/>
            <person name="Hertz-Fowler C."/>
            <person name="Berriman M."/>
        </authorList>
    </citation>
    <scope>NUCLEOTIDE SEQUENCE</scope>
    <source>
        <strain evidence="2">Y486</strain>
    </source>
</reference>